<dbReference type="AlphaFoldDB" id="A0A433XKQ3"/>
<dbReference type="Pfam" id="PF07978">
    <property type="entry name" value="NIPSNAP"/>
    <property type="match status" value="1"/>
</dbReference>
<feature type="domain" description="NIPSNAP" evidence="1">
    <location>
        <begin position="3"/>
        <end position="99"/>
    </location>
</feature>
<evidence type="ECO:0000313" key="2">
    <source>
        <dbReference type="EMBL" id="RUT34670.1"/>
    </source>
</evidence>
<keyword evidence="3" id="KW-1185">Reference proteome</keyword>
<comment type="caution">
    <text evidence="2">The sequence shown here is derived from an EMBL/GenBank/DDBJ whole genome shotgun (WGS) entry which is preliminary data.</text>
</comment>
<dbReference type="RefSeq" id="WP_127186789.1">
    <property type="nucleotide sequence ID" value="NZ_RZNJ01000001.1"/>
</dbReference>
<proteinExistence type="predicted"/>
<evidence type="ECO:0000259" key="1">
    <source>
        <dbReference type="Pfam" id="PF07978"/>
    </source>
</evidence>
<name>A0A433XKQ3_9HYPH</name>
<accession>A0A433XKQ3</accession>
<sequence length="106" mass="11658">MIYELRVYEHVEGRADAVRQRFEAEVVPRFPKHGIELVGAFVDQDTNRLTYLTRFENAEASKAAWASFGADPEWKAAKAASETDGPLIARQVATTLTPAIAGLPLA</sequence>
<dbReference type="EMBL" id="RZNJ01000001">
    <property type="protein sequence ID" value="RUT34670.1"/>
    <property type="molecule type" value="Genomic_DNA"/>
</dbReference>
<dbReference type="Proteomes" id="UP000281547">
    <property type="component" value="Unassembled WGS sequence"/>
</dbReference>
<gene>
    <name evidence="2" type="ORF">EMQ25_01530</name>
</gene>
<organism evidence="2 3">
    <name type="scientific">Arsenicitalea aurantiaca</name>
    <dbReference type="NCBI Taxonomy" id="1783274"/>
    <lineage>
        <taxon>Bacteria</taxon>
        <taxon>Pseudomonadati</taxon>
        <taxon>Pseudomonadota</taxon>
        <taxon>Alphaproteobacteria</taxon>
        <taxon>Hyphomicrobiales</taxon>
        <taxon>Devosiaceae</taxon>
        <taxon>Arsenicitalea</taxon>
    </lineage>
</organism>
<evidence type="ECO:0000313" key="3">
    <source>
        <dbReference type="Proteomes" id="UP000281547"/>
    </source>
</evidence>
<dbReference type="InterPro" id="IPR011008">
    <property type="entry name" value="Dimeric_a/b-barrel"/>
</dbReference>
<dbReference type="InterPro" id="IPR012577">
    <property type="entry name" value="NIPSNAP"/>
</dbReference>
<dbReference type="SUPFAM" id="SSF54909">
    <property type="entry name" value="Dimeric alpha+beta barrel"/>
    <property type="match status" value="1"/>
</dbReference>
<dbReference type="OrthoDB" id="9812037at2"/>
<protein>
    <submittedName>
        <fullName evidence="2">NIPSNAP family protein</fullName>
    </submittedName>
</protein>
<dbReference type="Gene3D" id="3.30.70.100">
    <property type="match status" value="1"/>
</dbReference>
<reference evidence="2 3" key="1">
    <citation type="journal article" date="2016" name="Int. J. Syst. Evol. Microbiol.">
        <title>Arsenicitalea aurantiaca gen. nov., sp. nov., a new member of the family Hyphomicrobiaceae, isolated from high-arsenic sediment.</title>
        <authorList>
            <person name="Mu Y."/>
            <person name="Zhou L."/>
            <person name="Zeng X.C."/>
            <person name="Liu L."/>
            <person name="Pan Y."/>
            <person name="Chen X."/>
            <person name="Wang J."/>
            <person name="Li S."/>
            <person name="Li W.J."/>
            <person name="Wang Y."/>
        </authorList>
    </citation>
    <scope>NUCLEOTIDE SEQUENCE [LARGE SCALE GENOMIC DNA]</scope>
    <source>
        <strain evidence="2 3">42-50</strain>
    </source>
</reference>